<dbReference type="GO" id="GO:0015031">
    <property type="term" value="P:protein transport"/>
    <property type="evidence" value="ECO:0007669"/>
    <property type="project" value="UniProtKB-KW"/>
</dbReference>
<evidence type="ECO:0000313" key="11">
    <source>
        <dbReference type="EMBL" id="PHJ39053.1"/>
    </source>
</evidence>
<keyword evidence="9" id="KW-0472">Membrane</keyword>
<dbReference type="GO" id="GO:0044781">
    <property type="term" value="P:bacterial-type flagellum organization"/>
    <property type="evidence" value="ECO:0007669"/>
    <property type="project" value="UniProtKB-KW"/>
</dbReference>
<keyword evidence="6" id="KW-0145">Chemotaxis</keyword>
<comment type="caution">
    <text evidence="11">The sequence shown here is derived from an EMBL/GenBank/DDBJ whole genome shotgun (WGS) entry which is preliminary data.</text>
</comment>
<keyword evidence="4" id="KW-0813">Transport</keyword>
<evidence type="ECO:0000256" key="6">
    <source>
        <dbReference type="ARBA" id="ARBA00022500"/>
    </source>
</evidence>
<evidence type="ECO:0000256" key="4">
    <source>
        <dbReference type="ARBA" id="ARBA00022448"/>
    </source>
</evidence>
<dbReference type="RefSeq" id="WP_099082526.1">
    <property type="nucleotide sequence ID" value="NZ_AWQQ01000037.1"/>
</dbReference>
<dbReference type="GO" id="GO:0009288">
    <property type="term" value="C:bacterial-type flagellum"/>
    <property type="evidence" value="ECO:0007669"/>
    <property type="project" value="InterPro"/>
</dbReference>
<keyword evidence="11" id="KW-0969">Cilium</keyword>
<name>A0A2C6MHS4_9FIRM</name>
<evidence type="ECO:0000313" key="12">
    <source>
        <dbReference type="Proteomes" id="UP000222564"/>
    </source>
</evidence>
<evidence type="ECO:0000256" key="2">
    <source>
        <dbReference type="ARBA" id="ARBA00010004"/>
    </source>
</evidence>
<dbReference type="Gene3D" id="1.10.287.1700">
    <property type="match status" value="1"/>
</dbReference>
<keyword evidence="12" id="KW-1185">Reference proteome</keyword>
<keyword evidence="8" id="KW-0653">Protein transport</keyword>
<evidence type="ECO:0000256" key="1">
    <source>
        <dbReference type="ARBA" id="ARBA00004413"/>
    </source>
</evidence>
<accession>A0A2C6MHS4</accession>
<dbReference type="AlphaFoldDB" id="A0A2C6MHS4"/>
<dbReference type="InterPro" id="IPR053716">
    <property type="entry name" value="Flag_assembly_chemotaxis_eff"/>
</dbReference>
<evidence type="ECO:0000256" key="5">
    <source>
        <dbReference type="ARBA" id="ARBA00022475"/>
    </source>
</evidence>
<dbReference type="Pfam" id="PF02050">
    <property type="entry name" value="FliJ"/>
    <property type="match status" value="1"/>
</dbReference>
<keyword evidence="7" id="KW-1005">Bacterial flagellum biogenesis</keyword>
<evidence type="ECO:0000256" key="3">
    <source>
        <dbReference type="ARBA" id="ARBA00020392"/>
    </source>
</evidence>
<dbReference type="GO" id="GO:0006935">
    <property type="term" value="P:chemotaxis"/>
    <property type="evidence" value="ECO:0007669"/>
    <property type="project" value="UniProtKB-KW"/>
</dbReference>
<comment type="similarity">
    <text evidence="2">Belongs to the FliJ family.</text>
</comment>
<dbReference type="Proteomes" id="UP000222564">
    <property type="component" value="Unassembled WGS sequence"/>
</dbReference>
<dbReference type="GO" id="GO:0005886">
    <property type="term" value="C:plasma membrane"/>
    <property type="evidence" value="ECO:0007669"/>
    <property type="project" value="UniProtKB-SubCell"/>
</dbReference>
<protein>
    <recommendedName>
        <fullName evidence="3">Flagellar FliJ protein</fullName>
    </recommendedName>
</protein>
<dbReference type="OrthoDB" id="1727315at2"/>
<keyword evidence="5" id="KW-1003">Cell membrane</keyword>
<keyword evidence="10" id="KW-1006">Bacterial flagellum protein export</keyword>
<comment type="subcellular location">
    <subcellularLocation>
        <location evidence="1">Cell membrane</location>
        <topology evidence="1">Peripheral membrane protein</topology>
        <orientation evidence="1">Cytoplasmic side</orientation>
    </subcellularLocation>
</comment>
<keyword evidence="11" id="KW-0282">Flagellum</keyword>
<keyword evidence="11" id="KW-0966">Cell projection</keyword>
<sequence length="144" mass="17512">MKKFQFRLEQVLQQKITREEQALLEQVKAQQECSRCEQELLTTKQKLEETLYYSQRVMEPGEQMQTLMYREHLLLTIDRQNRSLRRAQDIFRLRKDTAIAARQERMVLEKLKEKQFGEYKELEIYLEQKEIDELATLGYSRKGY</sequence>
<dbReference type="EMBL" id="AWQQ01000037">
    <property type="protein sequence ID" value="PHJ39053.1"/>
    <property type="molecule type" value="Genomic_DNA"/>
</dbReference>
<evidence type="ECO:0000256" key="9">
    <source>
        <dbReference type="ARBA" id="ARBA00023136"/>
    </source>
</evidence>
<dbReference type="GO" id="GO:0071973">
    <property type="term" value="P:bacterial-type flagellum-dependent cell motility"/>
    <property type="evidence" value="ECO:0007669"/>
    <property type="project" value="InterPro"/>
</dbReference>
<proteinExistence type="inferred from homology"/>
<organism evidence="11 12">
    <name type="scientific">Desulforamulus profundi</name>
    <dbReference type="NCBI Taxonomy" id="1383067"/>
    <lineage>
        <taxon>Bacteria</taxon>
        <taxon>Bacillati</taxon>
        <taxon>Bacillota</taxon>
        <taxon>Clostridia</taxon>
        <taxon>Eubacteriales</taxon>
        <taxon>Peptococcaceae</taxon>
        <taxon>Desulforamulus</taxon>
    </lineage>
</organism>
<dbReference type="InterPro" id="IPR012823">
    <property type="entry name" value="Flagell_FliJ"/>
</dbReference>
<evidence type="ECO:0000256" key="7">
    <source>
        <dbReference type="ARBA" id="ARBA00022795"/>
    </source>
</evidence>
<evidence type="ECO:0000256" key="8">
    <source>
        <dbReference type="ARBA" id="ARBA00022927"/>
    </source>
</evidence>
<evidence type="ECO:0000256" key="10">
    <source>
        <dbReference type="ARBA" id="ARBA00023225"/>
    </source>
</evidence>
<gene>
    <name evidence="11" type="ORF">P378_06145</name>
</gene>
<reference evidence="11 12" key="1">
    <citation type="submission" date="2013-09" db="EMBL/GenBank/DDBJ databases">
        <title>Biodegradation of hydrocarbons in the deep terrestrial subsurface : characterization of a microbial consortium composed of two Desulfotomaculum species originating from a deep geological formation.</title>
        <authorList>
            <person name="Aullo T."/>
            <person name="Berlendis S."/>
            <person name="Lascourreges J.-F."/>
            <person name="Dessort D."/>
            <person name="Saint-Laurent S."/>
            <person name="Schraauwers B."/>
            <person name="Mas J."/>
            <person name="Magot M."/>
            <person name="Ranchou-Peyruse A."/>
        </authorList>
    </citation>
    <scope>NUCLEOTIDE SEQUENCE [LARGE SCALE GENOMIC DNA]</scope>
    <source>
        <strain evidence="11 12">Bs107</strain>
    </source>
</reference>